<keyword evidence="3" id="KW-0812">Transmembrane</keyword>
<dbReference type="OrthoDB" id="34307at10239"/>
<organism evidence="10 11">
    <name type="scientific">Hawaiian green turtle herpesvirus</name>
    <dbReference type="NCBI Taxonomy" id="70564"/>
    <lineage>
        <taxon>Viruses</taxon>
        <taxon>Duplodnaviria</taxon>
        <taxon>Heunggongvirae</taxon>
        <taxon>Peploviricota</taxon>
        <taxon>Herviviricetes</taxon>
        <taxon>Herpesvirales</taxon>
        <taxon>Orthoherpesviridae</taxon>
        <taxon>Alphaherpesvirinae</taxon>
        <taxon>Scutavirus</taxon>
        <taxon>Scutavirus chelonidalpha5</taxon>
        <taxon>Green turtle herpesvirus</taxon>
    </lineage>
</organism>
<dbReference type="InterPro" id="IPR007626">
    <property type="entry name" value="Herpesvirus_viron_egress-type"/>
</dbReference>
<dbReference type="Proteomes" id="UP000242799">
    <property type="component" value="Segment"/>
</dbReference>
<dbReference type="HAMAP" id="MF_04024">
    <property type="entry name" value="HSV_NEC2"/>
    <property type="match status" value="1"/>
</dbReference>
<evidence type="ECO:0000313" key="11">
    <source>
        <dbReference type="Proteomes" id="UP000242799"/>
    </source>
</evidence>
<dbReference type="GO" id="GO:0044201">
    <property type="term" value="C:host cell nuclear inner membrane"/>
    <property type="evidence" value="ECO:0007669"/>
    <property type="project" value="UniProtKB-SubCell"/>
</dbReference>
<keyword evidence="5" id="KW-0426">Late protein</keyword>
<dbReference type="KEGG" id="vg:26633675"/>
<keyword evidence="7" id="KW-0472">Membrane</keyword>
<evidence type="ECO:0000256" key="2">
    <source>
        <dbReference type="ARBA" id="ARBA00022562"/>
    </source>
</evidence>
<evidence type="ECO:0000256" key="8">
    <source>
        <dbReference type="ARBA" id="ARBA00043948"/>
    </source>
</evidence>
<keyword evidence="6" id="KW-1133">Transmembrane helix</keyword>
<evidence type="ECO:0000256" key="3">
    <source>
        <dbReference type="ARBA" id="ARBA00022692"/>
    </source>
</evidence>
<sequence>MLDETAYEALTKGLRLVLGYGDIKVDPYHCAVSNTNHGFLTAVVTNQSVNVEYLLLKIQNACRSRNPYVQFINMGLSVTLVGFMEMPFGVKPLKQLHESFVLQRGRFLGVSLDDVLARREAAKIRADQLTIQLFCTCFQKAGSDSTLLHFRFHTASDPGRLRNLLTEVENYGEDRLARLKKELDKRACSSDRGERALSEGPRATPGKSGLEGVAPEAPLGRLGRWAKKFPNPCWVTKRTWETWRPYLLLATFSLLTAILSRLVI</sequence>
<evidence type="ECO:0000256" key="6">
    <source>
        <dbReference type="ARBA" id="ARBA00022989"/>
    </source>
</evidence>
<evidence type="ECO:0000256" key="1">
    <source>
        <dbReference type="ARBA" id="ARBA00022553"/>
    </source>
</evidence>
<dbReference type="RefSeq" id="YP_009207095.1">
    <property type="nucleotide sequence ID" value="NC_028891.1"/>
</dbReference>
<comment type="subcellular location">
    <subcellularLocation>
        <location evidence="8">Host nucleus inner membrane</location>
        <topology evidence="8">Single-pass membrane protein</topology>
    </subcellularLocation>
</comment>
<protein>
    <submittedName>
        <fullName evidence="10">Membrane-associated phosphoprotein</fullName>
    </submittedName>
</protein>
<name>Q5ZR63_9ALPH</name>
<gene>
    <name evidence="10" type="primary">UL34</name>
</gene>
<evidence type="ECO:0000256" key="5">
    <source>
        <dbReference type="ARBA" id="ARBA00022921"/>
    </source>
</evidence>
<evidence type="ECO:0000256" key="4">
    <source>
        <dbReference type="ARBA" id="ARBA00022870"/>
    </source>
</evidence>
<feature type="region of interest" description="Disordered" evidence="9">
    <location>
        <begin position="190"/>
        <end position="213"/>
    </location>
</feature>
<evidence type="ECO:0000256" key="7">
    <source>
        <dbReference type="ARBA" id="ARBA00023136"/>
    </source>
</evidence>
<accession>Q5ZR63</accession>
<proteinExistence type="inferred from homology"/>
<evidence type="ECO:0000313" key="10">
    <source>
        <dbReference type="EMBL" id="AAU93332.1"/>
    </source>
</evidence>
<dbReference type="GeneID" id="26633675"/>
<dbReference type="Pfam" id="PF04541">
    <property type="entry name" value="Herpes_U34"/>
    <property type="match status" value="1"/>
</dbReference>
<evidence type="ECO:0000256" key="9">
    <source>
        <dbReference type="SAM" id="MobiDB-lite"/>
    </source>
</evidence>
<keyword evidence="4" id="KW-1043">Host membrane</keyword>
<dbReference type="EMBL" id="AF035003">
    <property type="protein sequence ID" value="AAU93332.1"/>
    <property type="molecule type" value="Genomic_DNA"/>
</dbReference>
<keyword evidence="2" id="KW-1048">Host nucleus</keyword>
<reference evidence="10 11" key="1">
    <citation type="journal article" date="1998" name="Virology">
        <title>Three closely related herpesviruses are associated with fibropapillomatosis in marine turtles.</title>
        <authorList>
            <person name="Quackenbush S.L."/>
            <person name="Work T.M."/>
            <person name="Balazs G.H."/>
            <person name="Casey R.N."/>
            <person name="Rovnak J."/>
            <person name="Chaves A."/>
            <person name="duToit L."/>
            <person name="Baines J.D."/>
            <person name="Parrish C.R."/>
            <person name="Bowser P.R."/>
            <person name="Casey J.W."/>
        </authorList>
    </citation>
    <scope>NUCLEOTIDE SEQUENCE [LARGE SCALE GENOMIC DNA]</scope>
</reference>
<keyword evidence="1" id="KW-0597">Phosphoprotein</keyword>